<comment type="caution">
    <text evidence="1">The sequence shown here is derived from an EMBL/GenBank/DDBJ whole genome shotgun (WGS) entry which is preliminary data.</text>
</comment>
<accession>A0A4Z2HUG4</accession>
<reference evidence="1 2" key="1">
    <citation type="submission" date="2019-03" db="EMBL/GenBank/DDBJ databases">
        <title>First draft genome of Liparis tanakae, snailfish: a comprehensive survey of snailfish specific genes.</title>
        <authorList>
            <person name="Kim W."/>
            <person name="Song I."/>
            <person name="Jeong J.-H."/>
            <person name="Kim D."/>
            <person name="Kim S."/>
            <person name="Ryu S."/>
            <person name="Song J.Y."/>
            <person name="Lee S.K."/>
        </authorList>
    </citation>
    <scope>NUCLEOTIDE SEQUENCE [LARGE SCALE GENOMIC DNA]</scope>
    <source>
        <tissue evidence="1">Muscle</tissue>
    </source>
</reference>
<keyword evidence="2" id="KW-1185">Reference proteome</keyword>
<dbReference type="Proteomes" id="UP000314294">
    <property type="component" value="Unassembled WGS sequence"/>
</dbReference>
<sequence>MCGRHSAGDGSSAERLSASSLAISSSSLTSSVKVSSTQSPGSPIFLAFSRIFPLSSCDEHQHHEDHQNATNKGGQQRVTQDVAEVLGHDRLLLHATVVLQRQDDWEVRCLSNRKEETHRAALTPQLVLQEVGVVRGGDEVVAERLAHVLVELPVLGFKYGALPRFVAVDQLLCMLGTPPPLLVLLDAQEVLQLARHQHLPVFGVVLEHLPHLVPLRQHLVEMDKLLDLQRAALRLVGHLWKRRCFYLFIVPWRLGSDSRVRSARPPLTVKRCSACSSFMSTFIIFSSVRTSLKFILPSLFLSAL</sequence>
<evidence type="ECO:0000313" key="1">
    <source>
        <dbReference type="EMBL" id="TNN68542.1"/>
    </source>
</evidence>
<proteinExistence type="predicted"/>
<organism evidence="1 2">
    <name type="scientific">Liparis tanakae</name>
    <name type="common">Tanaka's snailfish</name>
    <dbReference type="NCBI Taxonomy" id="230148"/>
    <lineage>
        <taxon>Eukaryota</taxon>
        <taxon>Metazoa</taxon>
        <taxon>Chordata</taxon>
        <taxon>Craniata</taxon>
        <taxon>Vertebrata</taxon>
        <taxon>Euteleostomi</taxon>
        <taxon>Actinopterygii</taxon>
        <taxon>Neopterygii</taxon>
        <taxon>Teleostei</taxon>
        <taxon>Neoteleostei</taxon>
        <taxon>Acanthomorphata</taxon>
        <taxon>Eupercaria</taxon>
        <taxon>Perciformes</taxon>
        <taxon>Cottioidei</taxon>
        <taxon>Cottales</taxon>
        <taxon>Liparidae</taxon>
        <taxon>Liparis</taxon>
    </lineage>
</organism>
<evidence type="ECO:0000313" key="2">
    <source>
        <dbReference type="Proteomes" id="UP000314294"/>
    </source>
</evidence>
<protein>
    <submittedName>
        <fullName evidence="1">Uncharacterized protein</fullName>
    </submittedName>
</protein>
<dbReference type="EMBL" id="SRLO01000188">
    <property type="protein sequence ID" value="TNN68542.1"/>
    <property type="molecule type" value="Genomic_DNA"/>
</dbReference>
<gene>
    <name evidence="1" type="ORF">EYF80_021188</name>
</gene>
<name>A0A4Z2HUG4_9TELE</name>
<dbReference type="AlphaFoldDB" id="A0A4Z2HUG4"/>